<dbReference type="InterPro" id="IPR010583">
    <property type="entry name" value="MipA"/>
</dbReference>
<evidence type="ECO:0000256" key="4">
    <source>
        <dbReference type="ARBA" id="ARBA00023136"/>
    </source>
</evidence>
<dbReference type="PANTHER" id="PTHR38776:SF1">
    <property type="entry name" value="MLTA-INTERACTING PROTEIN-RELATED"/>
    <property type="match status" value="1"/>
</dbReference>
<dbReference type="PANTHER" id="PTHR38776">
    <property type="entry name" value="MLTA-INTERACTING PROTEIN-RELATED"/>
    <property type="match status" value="1"/>
</dbReference>
<accession>A0A254NJM4</accession>
<organism evidence="6 7">
    <name type="scientific">Roseateles puraquae</name>
    <dbReference type="NCBI Taxonomy" id="431059"/>
    <lineage>
        <taxon>Bacteria</taxon>
        <taxon>Pseudomonadati</taxon>
        <taxon>Pseudomonadota</taxon>
        <taxon>Betaproteobacteria</taxon>
        <taxon>Burkholderiales</taxon>
        <taxon>Sphaerotilaceae</taxon>
        <taxon>Roseateles</taxon>
    </lineage>
</organism>
<evidence type="ECO:0000256" key="3">
    <source>
        <dbReference type="ARBA" id="ARBA00022729"/>
    </source>
</evidence>
<evidence type="ECO:0000313" key="7">
    <source>
        <dbReference type="Proteomes" id="UP000197446"/>
    </source>
</evidence>
<dbReference type="Proteomes" id="UP000197446">
    <property type="component" value="Unassembled WGS sequence"/>
</dbReference>
<evidence type="ECO:0000313" key="6">
    <source>
        <dbReference type="EMBL" id="OWR05033.1"/>
    </source>
</evidence>
<keyword evidence="4" id="KW-0472">Membrane</keyword>
<keyword evidence="7" id="KW-1185">Reference proteome</keyword>
<gene>
    <name evidence="6" type="ORF">CDO81_00655</name>
</gene>
<evidence type="ECO:0000256" key="5">
    <source>
        <dbReference type="ARBA" id="ARBA00023237"/>
    </source>
</evidence>
<proteinExistence type="inferred from homology"/>
<dbReference type="AlphaFoldDB" id="A0A254NJM4"/>
<keyword evidence="5" id="KW-0998">Cell outer membrane</keyword>
<comment type="similarity">
    <text evidence="2">Belongs to the MipA/OmpV family.</text>
</comment>
<sequence length="299" mass="31711">MPMRSPCHASPGRTKSAPISHGLCCYAGCMRITVLPLALLCLPLLAVAQQQEQEPESQPARYLLGASLASRPEYDGASTRQTKLRPLWAFQWGRWRISTSGGSAILGFGRDSAGAGASTLLVNSNRLRLGVALRVDSGRNSGDASTTQGLPDVKRTLRARLFANYSLTPDVNLGANLSQDILGRKGGLTAGVDLGWRFYRSPTLEWASGIGISAADATNMRSYFGVPASAVTATGKPAYEPGAGLRDLHAGVSFTRPLSKHWFVFGGAGASRLLGPPADSPLTQQRNGTYANVGVAWRN</sequence>
<keyword evidence="3" id="KW-0732">Signal</keyword>
<comment type="subcellular location">
    <subcellularLocation>
        <location evidence="1">Cell outer membrane</location>
    </subcellularLocation>
</comment>
<dbReference type="GO" id="GO:0009279">
    <property type="term" value="C:cell outer membrane"/>
    <property type="evidence" value="ECO:0007669"/>
    <property type="project" value="UniProtKB-SubCell"/>
</dbReference>
<evidence type="ECO:0000256" key="2">
    <source>
        <dbReference type="ARBA" id="ARBA00005722"/>
    </source>
</evidence>
<protein>
    <submittedName>
        <fullName evidence="6">Structural protein MipA</fullName>
    </submittedName>
</protein>
<reference evidence="6 7" key="1">
    <citation type="journal article" date="2007" name="Int. J. Syst. Evol. Microbiol.">
        <title>Description of Pelomonas aquatica sp. nov. and Pelomonas puraquae sp. nov., isolated from industrial and haemodialysis water.</title>
        <authorList>
            <person name="Gomila M."/>
            <person name="Bowien B."/>
            <person name="Falsen E."/>
            <person name="Moore E.R."/>
            <person name="Lalucat J."/>
        </authorList>
    </citation>
    <scope>NUCLEOTIDE SEQUENCE [LARGE SCALE GENOMIC DNA]</scope>
    <source>
        <strain evidence="6 7">CCUG 52769</strain>
    </source>
</reference>
<name>A0A254NJM4_9BURK</name>
<evidence type="ECO:0000256" key="1">
    <source>
        <dbReference type="ARBA" id="ARBA00004442"/>
    </source>
</evidence>
<dbReference type="EMBL" id="NISI01000001">
    <property type="protein sequence ID" value="OWR05033.1"/>
    <property type="molecule type" value="Genomic_DNA"/>
</dbReference>
<dbReference type="Pfam" id="PF06629">
    <property type="entry name" value="MipA"/>
    <property type="match status" value="1"/>
</dbReference>
<comment type="caution">
    <text evidence="6">The sequence shown here is derived from an EMBL/GenBank/DDBJ whole genome shotgun (WGS) entry which is preliminary data.</text>
</comment>